<protein>
    <submittedName>
        <fullName evidence="3">MGMT family protein</fullName>
    </submittedName>
</protein>
<dbReference type="GO" id="GO:0003824">
    <property type="term" value="F:catalytic activity"/>
    <property type="evidence" value="ECO:0007669"/>
    <property type="project" value="InterPro"/>
</dbReference>
<dbReference type="CDD" id="cd06445">
    <property type="entry name" value="ATase"/>
    <property type="match status" value="1"/>
</dbReference>
<reference evidence="3" key="1">
    <citation type="submission" date="2023-08" db="EMBL/GenBank/DDBJ databases">
        <title>Genomic characterization of the C. tuberculostearicum species complex, a ubiquitous member of the human skin microbiome.</title>
        <authorList>
            <person name="Ahmed N."/>
            <person name="Deming C."/>
            <person name="Conlan S."/>
            <person name="Segre J."/>
        </authorList>
    </citation>
    <scope>NUCLEOTIDE SEQUENCE</scope>
    <source>
        <strain evidence="3">CTNIH22</strain>
    </source>
</reference>
<dbReference type="InterPro" id="IPR036217">
    <property type="entry name" value="MethylDNA_cys_MeTrfase_DNAb"/>
</dbReference>
<dbReference type="RefSeq" id="WP_259887778.1">
    <property type="nucleotide sequence ID" value="NZ_JAVBIA010000012.1"/>
</dbReference>
<evidence type="ECO:0000313" key="4">
    <source>
        <dbReference type="Proteomes" id="UP001185706"/>
    </source>
</evidence>
<dbReference type="Pfam" id="PF01035">
    <property type="entry name" value="DNA_binding_1"/>
    <property type="match status" value="1"/>
</dbReference>
<evidence type="ECO:0000256" key="1">
    <source>
        <dbReference type="ARBA" id="ARBA00022763"/>
    </source>
</evidence>
<evidence type="ECO:0000259" key="2">
    <source>
        <dbReference type="Pfam" id="PF01035"/>
    </source>
</evidence>
<name>A0AAE4SZK0_9CORY</name>
<dbReference type="Proteomes" id="UP001185706">
    <property type="component" value="Unassembled WGS sequence"/>
</dbReference>
<dbReference type="PANTHER" id="PTHR42942:SF1">
    <property type="entry name" value="ALKYLTRANSFERASE-LIKE PROTEIN 1"/>
    <property type="match status" value="1"/>
</dbReference>
<dbReference type="SUPFAM" id="SSF46767">
    <property type="entry name" value="Methylated DNA-protein cysteine methyltransferase, C-terminal domain"/>
    <property type="match status" value="1"/>
</dbReference>
<accession>A0AAE4SZK0</accession>
<dbReference type="InterPro" id="IPR036388">
    <property type="entry name" value="WH-like_DNA-bd_sf"/>
</dbReference>
<dbReference type="EMBL" id="JAVBIB010000017">
    <property type="protein sequence ID" value="MDV2420082.1"/>
    <property type="molecule type" value="Genomic_DNA"/>
</dbReference>
<dbReference type="GO" id="GO:0006281">
    <property type="term" value="P:DNA repair"/>
    <property type="evidence" value="ECO:0007669"/>
    <property type="project" value="InterPro"/>
</dbReference>
<evidence type="ECO:0000313" key="3">
    <source>
        <dbReference type="EMBL" id="MDV2420082.1"/>
    </source>
</evidence>
<organism evidence="3 4">
    <name type="scientific">Corynebacterium tuberculostearicum</name>
    <dbReference type="NCBI Taxonomy" id="38304"/>
    <lineage>
        <taxon>Bacteria</taxon>
        <taxon>Bacillati</taxon>
        <taxon>Actinomycetota</taxon>
        <taxon>Actinomycetes</taxon>
        <taxon>Mycobacteriales</taxon>
        <taxon>Corynebacteriaceae</taxon>
        <taxon>Corynebacterium</taxon>
    </lineage>
</organism>
<dbReference type="PANTHER" id="PTHR42942">
    <property type="entry name" value="6-O-METHYLGUANINE DNA METHYLTRANSFERASE"/>
    <property type="match status" value="1"/>
</dbReference>
<feature type="domain" description="Methylated-DNA-[protein]-cysteine S-methyltransferase DNA binding" evidence="2">
    <location>
        <begin position="7"/>
        <end position="67"/>
    </location>
</feature>
<dbReference type="AlphaFoldDB" id="A0AAE4SZK0"/>
<sequence length="103" mass="11095">MSESPLVKRVLAVVAVIPPSNVTSYGEVAKVAGCGARNVGTVLKRHGGGANTAWWRVVRADGASHDPARAAEFWDREAIAHANGRVKMHEHGIDARELQELME</sequence>
<dbReference type="InterPro" id="IPR052520">
    <property type="entry name" value="ATL_DNA_repair"/>
</dbReference>
<keyword evidence="1" id="KW-0227">DNA damage</keyword>
<dbReference type="InterPro" id="IPR014048">
    <property type="entry name" value="MethylDNA_cys_MeTrfase_DNA-bd"/>
</dbReference>
<dbReference type="Gene3D" id="1.10.10.10">
    <property type="entry name" value="Winged helix-like DNA-binding domain superfamily/Winged helix DNA-binding domain"/>
    <property type="match status" value="1"/>
</dbReference>
<proteinExistence type="predicted"/>
<comment type="caution">
    <text evidence="3">The sequence shown here is derived from an EMBL/GenBank/DDBJ whole genome shotgun (WGS) entry which is preliminary data.</text>
</comment>
<gene>
    <name evidence="3" type="ORF">RAE03_09930</name>
</gene>